<sequence>MLLITSPFTSVLSCVCHVSAPRVTWVTKDGLVVFGIRKAQACRQQSRTVCANATSGVWESRKAGSQPGRL</sequence>
<evidence type="ECO:0000313" key="1">
    <source>
        <dbReference type="EMBL" id="KAK1800168.1"/>
    </source>
</evidence>
<reference evidence="1" key="1">
    <citation type="submission" date="2023-03" db="EMBL/GenBank/DDBJ databases">
        <title>Electrophorus voltai genome.</title>
        <authorList>
            <person name="Bian C."/>
        </authorList>
    </citation>
    <scope>NUCLEOTIDE SEQUENCE</scope>
    <source>
        <strain evidence="1">CB-2022</strain>
        <tissue evidence="1">Muscle</tissue>
    </source>
</reference>
<organism evidence="1 2">
    <name type="scientific">Electrophorus voltai</name>
    <dbReference type="NCBI Taxonomy" id="2609070"/>
    <lineage>
        <taxon>Eukaryota</taxon>
        <taxon>Metazoa</taxon>
        <taxon>Chordata</taxon>
        <taxon>Craniata</taxon>
        <taxon>Vertebrata</taxon>
        <taxon>Euteleostomi</taxon>
        <taxon>Actinopterygii</taxon>
        <taxon>Neopterygii</taxon>
        <taxon>Teleostei</taxon>
        <taxon>Ostariophysi</taxon>
        <taxon>Gymnotiformes</taxon>
        <taxon>Gymnotoidei</taxon>
        <taxon>Gymnotidae</taxon>
        <taxon>Electrophorus</taxon>
    </lineage>
</organism>
<gene>
    <name evidence="1" type="ORF">P4O66_000221</name>
</gene>
<dbReference type="Proteomes" id="UP001239994">
    <property type="component" value="Unassembled WGS sequence"/>
</dbReference>
<comment type="caution">
    <text evidence="1">The sequence shown here is derived from an EMBL/GenBank/DDBJ whole genome shotgun (WGS) entry which is preliminary data.</text>
</comment>
<dbReference type="EMBL" id="JAROKS010000010">
    <property type="protein sequence ID" value="KAK1800168.1"/>
    <property type="molecule type" value="Genomic_DNA"/>
</dbReference>
<proteinExistence type="predicted"/>
<evidence type="ECO:0000313" key="2">
    <source>
        <dbReference type="Proteomes" id="UP001239994"/>
    </source>
</evidence>
<protein>
    <submittedName>
        <fullName evidence="1">Uncharacterized protein</fullName>
    </submittedName>
</protein>
<keyword evidence="2" id="KW-1185">Reference proteome</keyword>
<dbReference type="AlphaFoldDB" id="A0AAD8ZLB5"/>
<accession>A0AAD8ZLB5</accession>
<name>A0AAD8ZLB5_9TELE</name>